<protein>
    <recommendedName>
        <fullName evidence="2">NERD domain-containing protein</fullName>
    </recommendedName>
</protein>
<feature type="domain" description="NERD" evidence="2">
    <location>
        <begin position="41"/>
        <end position="160"/>
    </location>
</feature>
<dbReference type="PROSITE" id="PS50965">
    <property type="entry name" value="NERD"/>
    <property type="match status" value="1"/>
</dbReference>
<evidence type="ECO:0000313" key="4">
    <source>
        <dbReference type="Proteomes" id="UP000186351"/>
    </source>
</evidence>
<keyword evidence="1" id="KW-1133">Transmembrane helix</keyword>
<dbReference type="KEGG" id="pary:A4V02_06940"/>
<dbReference type="Pfam" id="PF08378">
    <property type="entry name" value="NERD"/>
    <property type="match status" value="1"/>
</dbReference>
<dbReference type="Proteomes" id="UP000186351">
    <property type="component" value="Chromosome"/>
</dbReference>
<dbReference type="AlphaFoldDB" id="A0A1B1S9M0"/>
<accession>A0A1B1S9M0</accession>
<sequence length="230" mass="26737">MPMTVMFGFISVLALIIAIFFAIYKWRKSMALLRTVTETHRGTWSERKLVLKLLKHDIPAITVYHDLYVERHRGQYSQIDAVVVTKVGIIVFEVKDYSGWIFGKGYQNYWTQVLAYGKEKHRFYNPILQNKGHIEALKKKLEGIAEVPFYSVVIFYGRCTLRNISDIPYGTYVGYAGSVTSIIDEIMENNPPANYKDKWGVINTLREAASNGENWEIVNRHIQNVRNYFR</sequence>
<keyword evidence="1" id="KW-0472">Membrane</keyword>
<evidence type="ECO:0000313" key="3">
    <source>
        <dbReference type="EMBL" id="ANU63485.2"/>
    </source>
</evidence>
<evidence type="ECO:0000256" key="1">
    <source>
        <dbReference type="SAM" id="Phobius"/>
    </source>
</evidence>
<dbReference type="InterPro" id="IPR011528">
    <property type="entry name" value="NERD"/>
</dbReference>
<accession>A0A1Z2XJ31</accession>
<dbReference type="RefSeq" id="WP_068960800.1">
    <property type="nucleotide sequence ID" value="NZ_PUBW01000079.1"/>
</dbReference>
<dbReference type="OrthoDB" id="9813328at2"/>
<keyword evidence="4" id="KW-1185">Reference proteome</keyword>
<gene>
    <name evidence="3" type="ORF">A4V02_06940</name>
</gene>
<name>A0A1B1S9M0_9BACT</name>
<reference evidence="4" key="1">
    <citation type="submission" date="2016-04" db="EMBL/GenBank/DDBJ databases">
        <title>Complete Genome Sequences of Twelve Strains of a Stable Defined Moderately Diverse Mouse Microbiota 2 (sDMDMm2).</title>
        <authorList>
            <person name="Uchimura Y."/>
            <person name="Wyss M."/>
            <person name="Brugiroux S."/>
            <person name="Limenitakis J.P."/>
            <person name="Stecher B."/>
            <person name="McCoy K.D."/>
            <person name="Macpherson A.J."/>
        </authorList>
    </citation>
    <scope>NUCLEOTIDE SEQUENCE [LARGE SCALE GENOMIC DNA]</scope>
    <source>
        <strain evidence="4">YL27</strain>
    </source>
</reference>
<keyword evidence="1" id="KW-0812">Transmembrane</keyword>
<proteinExistence type="predicted"/>
<organism evidence="3 4">
    <name type="scientific">Muribaculum intestinale</name>
    <dbReference type="NCBI Taxonomy" id="1796646"/>
    <lineage>
        <taxon>Bacteria</taxon>
        <taxon>Pseudomonadati</taxon>
        <taxon>Bacteroidota</taxon>
        <taxon>Bacteroidia</taxon>
        <taxon>Bacteroidales</taxon>
        <taxon>Muribaculaceae</taxon>
        <taxon>Muribaculum</taxon>
    </lineage>
</organism>
<feature type="transmembrane region" description="Helical" evidence="1">
    <location>
        <begin position="6"/>
        <end position="24"/>
    </location>
</feature>
<dbReference type="EMBL" id="CP015402">
    <property type="protein sequence ID" value="ANU63485.2"/>
    <property type="molecule type" value="Genomic_DNA"/>
</dbReference>
<dbReference type="STRING" id="1796646.A4V02_06940"/>
<evidence type="ECO:0000259" key="2">
    <source>
        <dbReference type="PROSITE" id="PS50965"/>
    </source>
</evidence>